<dbReference type="EMBL" id="KE504251">
    <property type="protein sequence ID" value="EPS93929.1"/>
    <property type="molecule type" value="Genomic_DNA"/>
</dbReference>
<accession>S8F4P8</accession>
<dbReference type="Pfam" id="PF00644">
    <property type="entry name" value="PARP"/>
    <property type="match status" value="1"/>
</dbReference>
<dbReference type="OrthoDB" id="9514740at2759"/>
<dbReference type="PANTHER" id="PTHR31681:SF3">
    <property type="entry name" value="OS04G0690100 PROTEIN"/>
    <property type="match status" value="1"/>
</dbReference>
<dbReference type="AlphaFoldDB" id="S8F4P8"/>
<reference evidence="2 3" key="1">
    <citation type="journal article" date="2012" name="Science">
        <title>The Paleozoic origin of enzymatic lignin decomposition reconstructed from 31 fungal genomes.</title>
        <authorList>
            <person name="Floudas D."/>
            <person name="Binder M."/>
            <person name="Riley R."/>
            <person name="Barry K."/>
            <person name="Blanchette R.A."/>
            <person name="Henrissat B."/>
            <person name="Martinez A.T."/>
            <person name="Otillar R."/>
            <person name="Spatafora J.W."/>
            <person name="Yadav J.S."/>
            <person name="Aerts A."/>
            <person name="Benoit I."/>
            <person name="Boyd A."/>
            <person name="Carlson A."/>
            <person name="Copeland A."/>
            <person name="Coutinho P.M."/>
            <person name="de Vries R.P."/>
            <person name="Ferreira P."/>
            <person name="Findley K."/>
            <person name="Foster B."/>
            <person name="Gaskell J."/>
            <person name="Glotzer D."/>
            <person name="Gorecki P."/>
            <person name="Heitman J."/>
            <person name="Hesse C."/>
            <person name="Hori C."/>
            <person name="Igarashi K."/>
            <person name="Jurgens J.A."/>
            <person name="Kallen N."/>
            <person name="Kersten P."/>
            <person name="Kohler A."/>
            <person name="Kuees U."/>
            <person name="Kumar T.K.A."/>
            <person name="Kuo A."/>
            <person name="LaButti K."/>
            <person name="Larrondo L.F."/>
            <person name="Lindquist E."/>
            <person name="Ling A."/>
            <person name="Lombard V."/>
            <person name="Lucas S."/>
            <person name="Lundell T."/>
            <person name="Martin R."/>
            <person name="McLaughlin D.J."/>
            <person name="Morgenstern I."/>
            <person name="Morin E."/>
            <person name="Murat C."/>
            <person name="Nagy L.G."/>
            <person name="Nolan M."/>
            <person name="Ohm R.A."/>
            <person name="Patyshakuliyeva A."/>
            <person name="Rokas A."/>
            <person name="Ruiz-Duenas F.J."/>
            <person name="Sabat G."/>
            <person name="Salamov A."/>
            <person name="Samejima M."/>
            <person name="Schmutz J."/>
            <person name="Slot J.C."/>
            <person name="St John F."/>
            <person name="Stenlid J."/>
            <person name="Sun H."/>
            <person name="Sun S."/>
            <person name="Syed K."/>
            <person name="Tsang A."/>
            <person name="Wiebenga A."/>
            <person name="Young D."/>
            <person name="Pisabarro A."/>
            <person name="Eastwood D.C."/>
            <person name="Martin F."/>
            <person name="Cullen D."/>
            <person name="Grigoriev I.V."/>
            <person name="Hibbett D.S."/>
        </authorList>
    </citation>
    <scope>NUCLEOTIDE SEQUENCE</scope>
    <source>
        <strain evidence="3">FP-58527</strain>
    </source>
</reference>
<keyword evidence="3" id="KW-1185">Reference proteome</keyword>
<dbReference type="eggNOG" id="ENOG502S7VA">
    <property type="taxonomic scope" value="Eukaryota"/>
</dbReference>
<dbReference type="Gene3D" id="3.90.228.10">
    <property type="match status" value="2"/>
</dbReference>
<dbReference type="STRING" id="743788.S8F4P8"/>
<evidence type="ECO:0000313" key="3">
    <source>
        <dbReference type="Proteomes" id="UP000015241"/>
    </source>
</evidence>
<organism evidence="2 3">
    <name type="scientific">Fomitopsis schrenkii</name>
    <name type="common">Brown rot fungus</name>
    <dbReference type="NCBI Taxonomy" id="2126942"/>
    <lineage>
        <taxon>Eukaryota</taxon>
        <taxon>Fungi</taxon>
        <taxon>Dikarya</taxon>
        <taxon>Basidiomycota</taxon>
        <taxon>Agaricomycotina</taxon>
        <taxon>Agaricomycetes</taxon>
        <taxon>Polyporales</taxon>
        <taxon>Fomitopsis</taxon>
    </lineage>
</organism>
<dbReference type="Proteomes" id="UP000015241">
    <property type="component" value="Unassembled WGS sequence"/>
</dbReference>
<proteinExistence type="predicted"/>
<dbReference type="HOGENOM" id="CLU_731647_0_0_1"/>
<dbReference type="InterPro" id="IPR012317">
    <property type="entry name" value="Poly(ADP-ribose)pol_cat_dom"/>
</dbReference>
<protein>
    <recommendedName>
        <fullName evidence="1">PARP catalytic domain-containing protein</fullName>
    </recommendedName>
</protein>
<dbReference type="InParanoid" id="S8F4P8"/>
<feature type="domain" description="PARP catalytic" evidence="1">
    <location>
        <begin position="274"/>
        <end position="351"/>
    </location>
</feature>
<name>S8F4P8_FOMSC</name>
<sequence>MNNGKLSDFCSKKCRDDAFKSAPLLLMVPNNHASFKEVSKQFKDQWKHPTPVPTVVWKIHCDHVHIDDFQRYKDTVERKSNVPHGNSRRRWHGTVRVCTVGDSQGQAALCNNALCSLCTIIRTSYRVAKAGQRFGFKRFGSGIYTTATSSKANDYVVQRGRSGFKAILLNDVVLGRGAKTTKGDGTLTKASLLSKQFRDQWKLPSPAPTIVWKIYCDQGHIDKFQRYKLAVERKSNVQGGNSRRRWHGTVRACTVGESPGKSALCNNTLCSLCNIIRTSFRIPNHGGNLQWGKGIYTSATSSKANLFAREQGGSGFKAMLLNDVVLGRVFKMSADNTTLTQPPMGYDAVVGEPVGGFDEAIVYTSEAIRPLFLIIYKP</sequence>
<evidence type="ECO:0000313" key="2">
    <source>
        <dbReference type="EMBL" id="EPS93929.1"/>
    </source>
</evidence>
<evidence type="ECO:0000259" key="1">
    <source>
        <dbReference type="Pfam" id="PF00644"/>
    </source>
</evidence>
<dbReference type="GO" id="GO:0003950">
    <property type="term" value="F:NAD+ poly-ADP-ribosyltransferase activity"/>
    <property type="evidence" value="ECO:0007669"/>
    <property type="project" value="InterPro"/>
</dbReference>
<dbReference type="PANTHER" id="PTHR31681">
    <property type="entry name" value="C2H2-LIKE ZINC FINGER PROTEIN"/>
    <property type="match status" value="1"/>
</dbReference>
<dbReference type="SUPFAM" id="SSF56399">
    <property type="entry name" value="ADP-ribosylation"/>
    <property type="match status" value="2"/>
</dbReference>
<gene>
    <name evidence="2" type="ORF">FOMPIDRAFT_1055537</name>
</gene>